<organism evidence="1 2">
    <name type="scientific">Candidatus Kaiserbacteria bacterium RIFCSPHIGHO2_02_FULL_56_30</name>
    <dbReference type="NCBI Taxonomy" id="1798499"/>
    <lineage>
        <taxon>Bacteria</taxon>
        <taxon>Candidatus Kaiseribacteriota</taxon>
    </lineage>
</organism>
<accession>A0A1F6E3F9</accession>
<proteinExistence type="predicted"/>
<name>A0A1F6E3F9_9BACT</name>
<reference evidence="1 2" key="1">
    <citation type="journal article" date="2016" name="Nat. Commun.">
        <title>Thousands of microbial genomes shed light on interconnected biogeochemical processes in an aquifer system.</title>
        <authorList>
            <person name="Anantharaman K."/>
            <person name="Brown C.T."/>
            <person name="Hug L.A."/>
            <person name="Sharon I."/>
            <person name="Castelle C.J."/>
            <person name="Probst A.J."/>
            <person name="Thomas B.C."/>
            <person name="Singh A."/>
            <person name="Wilkins M.J."/>
            <person name="Karaoz U."/>
            <person name="Brodie E.L."/>
            <person name="Williams K.H."/>
            <person name="Hubbard S.S."/>
            <person name="Banfield J.F."/>
        </authorList>
    </citation>
    <scope>NUCLEOTIDE SEQUENCE [LARGE SCALE GENOMIC DNA]</scope>
</reference>
<dbReference type="AlphaFoldDB" id="A0A1F6E3F9"/>
<comment type="caution">
    <text evidence="1">The sequence shown here is derived from an EMBL/GenBank/DDBJ whole genome shotgun (WGS) entry which is preliminary data.</text>
</comment>
<dbReference type="STRING" id="1798499.A3C95_00445"/>
<dbReference type="Proteomes" id="UP000177107">
    <property type="component" value="Unassembled WGS sequence"/>
</dbReference>
<dbReference type="EMBL" id="MFLM01000026">
    <property type="protein sequence ID" value="OGG67742.1"/>
    <property type="molecule type" value="Genomic_DNA"/>
</dbReference>
<evidence type="ECO:0000313" key="2">
    <source>
        <dbReference type="Proteomes" id="UP000177107"/>
    </source>
</evidence>
<evidence type="ECO:0000313" key="1">
    <source>
        <dbReference type="EMBL" id="OGG67742.1"/>
    </source>
</evidence>
<protein>
    <submittedName>
        <fullName evidence="1">Uncharacterized protein</fullName>
    </submittedName>
</protein>
<sequence>MHVPTVAEIQEAEIQLRLLERNASSEYFNPWSLEPIIEWLDKIIEMKDITTAKTSRFLAALMTNPPTVTGLELGILTDRGGRLRDTLSKILDKVEREFQPYELPSAISVLRSWRILLGRV</sequence>
<gene>
    <name evidence="1" type="ORF">A3C95_00445</name>
</gene>